<name>M5RS10_9BACT</name>
<protein>
    <submittedName>
        <fullName evidence="1">Uncharacterized protein</fullName>
    </submittedName>
</protein>
<dbReference type="AlphaFoldDB" id="M5RS10"/>
<comment type="caution">
    <text evidence="1">The sequence shown here is derived from an EMBL/GenBank/DDBJ whole genome shotgun (WGS) entry which is preliminary data.</text>
</comment>
<proteinExistence type="predicted"/>
<accession>M5RS10</accession>
<sequence length="68" mass="7918">MNEAARFHFANIKGSHWKLAATNVSSIGVELAWNFTRGNLLTSDFFCDFEQFSTFYAFRPRDCWFPSD</sequence>
<organism evidence="1 2">
    <name type="scientific">Rhodopirellula maiorica SM1</name>
    <dbReference type="NCBI Taxonomy" id="1265738"/>
    <lineage>
        <taxon>Bacteria</taxon>
        <taxon>Pseudomonadati</taxon>
        <taxon>Planctomycetota</taxon>
        <taxon>Planctomycetia</taxon>
        <taxon>Pirellulales</taxon>
        <taxon>Pirellulaceae</taxon>
        <taxon>Novipirellula</taxon>
    </lineage>
</organism>
<dbReference type="Proteomes" id="UP000011991">
    <property type="component" value="Unassembled WGS sequence"/>
</dbReference>
<dbReference type="EMBL" id="ANOG01000145">
    <property type="protein sequence ID" value="EMI22133.1"/>
    <property type="molecule type" value="Genomic_DNA"/>
</dbReference>
<reference evidence="1 2" key="1">
    <citation type="journal article" date="2013" name="Mar. Genomics">
        <title>Expression of sulfatases in Rhodopirellula baltica and the diversity of sulfatases in the genus Rhodopirellula.</title>
        <authorList>
            <person name="Wegner C.E."/>
            <person name="Richter-Heitmann T."/>
            <person name="Klindworth A."/>
            <person name="Klockow C."/>
            <person name="Richter M."/>
            <person name="Achstetter T."/>
            <person name="Glockner F.O."/>
            <person name="Harder J."/>
        </authorList>
    </citation>
    <scope>NUCLEOTIDE SEQUENCE [LARGE SCALE GENOMIC DNA]</scope>
    <source>
        <strain evidence="1 2">SM1</strain>
    </source>
</reference>
<gene>
    <name evidence="1" type="ORF">RMSM_00938</name>
</gene>
<keyword evidence="2" id="KW-1185">Reference proteome</keyword>
<evidence type="ECO:0000313" key="1">
    <source>
        <dbReference type="EMBL" id="EMI22133.1"/>
    </source>
</evidence>
<evidence type="ECO:0000313" key="2">
    <source>
        <dbReference type="Proteomes" id="UP000011991"/>
    </source>
</evidence>